<dbReference type="AlphaFoldDB" id="F8D505"/>
<accession>F8D505</accession>
<dbReference type="EMBL" id="CP002839">
    <property type="protein sequence ID" value="AEH38767.1"/>
    <property type="molecule type" value="Genomic_DNA"/>
</dbReference>
<feature type="compositionally biased region" description="Polar residues" evidence="2">
    <location>
        <begin position="31"/>
        <end position="42"/>
    </location>
</feature>
<dbReference type="KEGG" id="hxa:Halxa_4163"/>
<dbReference type="GO" id="GO:0016787">
    <property type="term" value="F:hydrolase activity"/>
    <property type="evidence" value="ECO:0007669"/>
    <property type="project" value="UniProtKB-KW"/>
</dbReference>
<dbReference type="InterPro" id="IPR050300">
    <property type="entry name" value="GDXG_lipolytic_enzyme"/>
</dbReference>
<feature type="domain" description="BD-FAE-like" evidence="3">
    <location>
        <begin position="156"/>
        <end position="308"/>
    </location>
</feature>
<dbReference type="SUPFAM" id="SSF53474">
    <property type="entry name" value="alpha/beta-Hydrolases"/>
    <property type="match status" value="1"/>
</dbReference>
<dbReference type="Pfam" id="PF20434">
    <property type="entry name" value="BD-FAE"/>
    <property type="match status" value="2"/>
</dbReference>
<evidence type="ECO:0000313" key="4">
    <source>
        <dbReference type="EMBL" id="AEH38767.1"/>
    </source>
</evidence>
<keyword evidence="5" id="KW-1185">Reference proteome</keyword>
<feature type="region of interest" description="Disordered" evidence="2">
    <location>
        <begin position="31"/>
        <end position="63"/>
    </location>
</feature>
<dbReference type="Proteomes" id="UP000006794">
    <property type="component" value="Chromosome"/>
</dbReference>
<organism evidence="4 5">
    <name type="scientific">Halopiger xanaduensis (strain DSM 18323 / JCM 14033 / SH-6)</name>
    <dbReference type="NCBI Taxonomy" id="797210"/>
    <lineage>
        <taxon>Archaea</taxon>
        <taxon>Methanobacteriati</taxon>
        <taxon>Methanobacteriota</taxon>
        <taxon>Stenosarchaea group</taxon>
        <taxon>Halobacteria</taxon>
        <taxon>Halobacteriales</taxon>
        <taxon>Natrialbaceae</taxon>
        <taxon>Halopiger</taxon>
    </lineage>
</organism>
<protein>
    <submittedName>
        <fullName evidence="4">Esterase/lipase-like protein</fullName>
    </submittedName>
</protein>
<dbReference type="PANTHER" id="PTHR48081">
    <property type="entry name" value="AB HYDROLASE SUPERFAMILY PROTEIN C4A8.06C"/>
    <property type="match status" value="1"/>
</dbReference>
<dbReference type="PANTHER" id="PTHR48081:SF13">
    <property type="entry name" value="ALPHA_BETA HYDROLASE"/>
    <property type="match status" value="1"/>
</dbReference>
<name>F8D505_HALXS</name>
<evidence type="ECO:0000256" key="1">
    <source>
        <dbReference type="ARBA" id="ARBA00022801"/>
    </source>
</evidence>
<keyword evidence="1" id="KW-0378">Hydrolase</keyword>
<evidence type="ECO:0000259" key="3">
    <source>
        <dbReference type="Pfam" id="PF20434"/>
    </source>
</evidence>
<sequence>MTADHWNRTSVPRRKFLGATGAIGSVVMAGCSNSNTSDETNANGNGDRSGDTDGSSDQDNPVEVTVYEDVTYAEREAGEMKLDLYVPATDGPTPLVVYVHGGGWVFETRKNAPDLERFAAEWGCAMASVSYRLAEVPADVDLPFDVDPENPTPRGVFPDPIVDVKAAIRWLRANADEYGFDGERVATWGSSAGGHLAALAGAVDDVTEIAGNVYPAAAVAKDVAPDESGAVQAVVDWYGIHDLLELPGGEASLESLLLGGPVSENQDEARRASPVTYVTEDTPPFCIMHGRQDQVVSVEQSRLLFDALQEVQVEATFYELHDLGHVWGADSERTAMNVLETTQPAQSVTATAHLEAGESTKTALADHPPAGPDAIGTFLDRTLR</sequence>
<dbReference type="RefSeq" id="WP_013881653.1">
    <property type="nucleotide sequence ID" value="NC_015666.1"/>
</dbReference>
<dbReference type="HOGENOM" id="CLU_012494_4_0_2"/>
<dbReference type="STRING" id="797210.Halxa_4163"/>
<evidence type="ECO:0000313" key="5">
    <source>
        <dbReference type="Proteomes" id="UP000006794"/>
    </source>
</evidence>
<dbReference type="InterPro" id="IPR029058">
    <property type="entry name" value="AB_hydrolase_fold"/>
</dbReference>
<dbReference type="InterPro" id="IPR049492">
    <property type="entry name" value="BD-FAE-like_dom"/>
</dbReference>
<evidence type="ECO:0000256" key="2">
    <source>
        <dbReference type="SAM" id="MobiDB-lite"/>
    </source>
</evidence>
<gene>
    <name evidence="4" type="ordered locus">Halxa_4163</name>
</gene>
<feature type="region of interest" description="Disordered" evidence="2">
    <location>
        <begin position="360"/>
        <end position="384"/>
    </location>
</feature>
<dbReference type="eggNOG" id="arCOG01802">
    <property type="taxonomic scope" value="Archaea"/>
</dbReference>
<proteinExistence type="predicted"/>
<dbReference type="GeneID" id="10799104"/>
<dbReference type="eggNOG" id="arCOG01646">
    <property type="taxonomic scope" value="Archaea"/>
</dbReference>
<dbReference type="Gene3D" id="3.40.50.1820">
    <property type="entry name" value="alpha/beta hydrolase"/>
    <property type="match status" value="1"/>
</dbReference>
<feature type="domain" description="BD-FAE-like" evidence="3">
    <location>
        <begin position="82"/>
        <end position="135"/>
    </location>
</feature>
<reference evidence="4 5" key="1">
    <citation type="journal article" date="2012" name="Stand. Genomic Sci.">
        <title>Complete genome sequence of Halopiger xanaduensis type strain (SH-6(T)).</title>
        <authorList>
            <person name="Anderson I."/>
            <person name="Tindall B.J."/>
            <person name="Rohde M."/>
            <person name="Lucas S."/>
            <person name="Han J."/>
            <person name="Lapidus A."/>
            <person name="Cheng J.F."/>
            <person name="Goodwin L."/>
            <person name="Pitluck S."/>
            <person name="Peters L."/>
            <person name="Pati A."/>
            <person name="Mikhailova N."/>
            <person name="Pagani I."/>
            <person name="Teshima H."/>
            <person name="Han C."/>
            <person name="Tapia R."/>
            <person name="Land M."/>
            <person name="Woyke T."/>
            <person name="Klenk H.P."/>
            <person name="Kyrpides N."/>
            <person name="Ivanova N."/>
        </authorList>
    </citation>
    <scope>NUCLEOTIDE SEQUENCE [LARGE SCALE GENOMIC DNA]</scope>
    <source>
        <strain evidence="5">DSM 18323 / JCM 14033 / SH-6</strain>
    </source>
</reference>